<feature type="compositionally biased region" description="Polar residues" evidence="2">
    <location>
        <begin position="1879"/>
        <end position="1889"/>
    </location>
</feature>
<keyword evidence="3" id="KW-0472">Membrane</keyword>
<feature type="compositionally biased region" description="Polar residues" evidence="2">
    <location>
        <begin position="508"/>
        <end position="538"/>
    </location>
</feature>
<feature type="transmembrane region" description="Helical" evidence="3">
    <location>
        <begin position="236"/>
        <end position="255"/>
    </location>
</feature>
<proteinExistence type="predicted"/>
<evidence type="ECO:0000256" key="2">
    <source>
        <dbReference type="SAM" id="MobiDB-lite"/>
    </source>
</evidence>
<dbReference type="PROSITE" id="PS50848">
    <property type="entry name" value="START"/>
    <property type="match status" value="1"/>
</dbReference>
<comment type="caution">
    <text evidence="5">The sequence shown here is derived from an EMBL/GenBank/DDBJ whole genome shotgun (WGS) entry which is preliminary data.</text>
</comment>
<feature type="region of interest" description="Disordered" evidence="2">
    <location>
        <begin position="500"/>
        <end position="539"/>
    </location>
</feature>
<organism evidence="5 6">
    <name type="scientific">Triparma columacea</name>
    <dbReference type="NCBI Taxonomy" id="722753"/>
    <lineage>
        <taxon>Eukaryota</taxon>
        <taxon>Sar</taxon>
        <taxon>Stramenopiles</taxon>
        <taxon>Ochrophyta</taxon>
        <taxon>Bolidophyceae</taxon>
        <taxon>Parmales</taxon>
        <taxon>Triparmaceae</taxon>
        <taxon>Triparma</taxon>
    </lineage>
</organism>
<dbReference type="CDD" id="cd00177">
    <property type="entry name" value="START"/>
    <property type="match status" value="1"/>
</dbReference>
<keyword evidence="6" id="KW-1185">Reference proteome</keyword>
<feature type="transmembrane region" description="Helical" evidence="3">
    <location>
        <begin position="369"/>
        <end position="393"/>
    </location>
</feature>
<feature type="region of interest" description="Disordered" evidence="2">
    <location>
        <begin position="64"/>
        <end position="108"/>
    </location>
</feature>
<sequence>MSADQASSLVVTEKQIPSSEETSVNSQDNATDNAIDNTNDDSLLRLNEKMPLMALEECRPAGRATLNLPQGDNLRDPLPPNSTLETSSPVSPNSLPMDSESSTPTPPSLPPNYIYKTLFADLTMNVYALALSLLATPFLIFLMRTLRRSQFEKHFSPTAATTTQTDLSESDTLVALLCGNRLVWALWALTLRLTSTMVPATHRKRYFLRRLLPLMLEMGAVILFVSFPDVRASTPLTISLFCSTLYIHVILDILLTRSFSYFIDSLTFNAFVIPITVTILVYLFPTLMVLYAYSLEKFVNTPMVQFTIISLLYPSLMMAAKNVMLGKIGSRVLFDSLGNTNEDFDLTEQHMSNYESTVRTLHGLWLPQVVGIYIALSYSWYLFLSTLAFRVFAQSIGKYVIFRMETNLIKAKCKIDGLFDFDDVADVGVPSALSKTRSELLLRRQQSGRDNDDQPLPTKVGFTIPKTINVGAEDFLYDGSAKKVMTLSEYDFDKMGMGTMRTQPGKKSPSTATESLSPNRTNEGGITIHATNSSNASKHATDNIRLKEGLDFETNVCQNRKSLLHASIDLRTKRVKKRGHEYDISKFKGEYEELQRCKQVIKKSKTSDGWQAVGRQELGCQTFVKDNIGDFSVVKCMGVIESCEPYEVFKFLCEHQVSKHPEYAKQSQTELLEPLDNGGRIYRTTYAASAPFSARDIIFRQRCFRLPDGSFVITMVSCKHPDSDGEESIAASSKKYTRMNLRLGGYLIEPLKYDDVHKVNISLYMECDPRTSLGHLTKLGAAKSVRRVVQVKSHFWYLSLWPDIKERYTNEEETSINLAVSEMEAFQRSKNSNTLGELSWEKVKSKRGSTIEAYFRKEAKVDKGGIEESQTACQVMLAATVRATSVEIASYLFFKMIDKDDELVRRDNDHTFVWYRYYPLGKILRDRDTLYLSTRKVDVDGTYIIAFKSITDESVPVLDSALRSVGYGGYMIRPKKGKRMCEVTRFHYFDFKGNFIPLIRRKLLDGSTNVLLNVQQEFNNRAEGKRIEEIRKARILQSSVEWRNTRDEYSEQEKSLLKSGKCVFRQILNEIDDLEDSSWLEIRDKRLECYRKTVTMGSKSFSNPISALSNSSSLEEEEVKQWERRISDALAKGRGSMKGGSTKNAKVMPIIINKDKDGSDSMDASDCRLDDSTGMSNSLGGVDLDKSNIKRLSSDKDIDRNSSRHSWQTTKTASTGLKAINKWQYHGFARTIIECDASLVMAWCCDDQFKMGVRQAYDRPNTLYVDLEEENDHQKIDYRQHNLEWPVKPRYVIMRHIKEEDEHGVYWIVSMCINNYDESKLPSSSSKCLQVEANSIVRITPMPDGKCELAYWAYSDPKGKIPTWVLKINVPNILDMVSKCKEQLDKNSLAAKRLTFSERMAKMRKRVAVKWNNEALIEKCCNCLGAMVAKFFVEISYRDLLLGFGCIFIQESASDIMTVLMCKWKLRIDMVKFHLTMAKLAMPSVTAKVGRAQRKSERLFLNDLRTMHKPEFYQQASIGQGKKSLDKQDFDRIHTEKMAFIEAAVSSIPVLPAPDLKAMPKDVIEEEGNMLTSLPVHIKSKKSKPAHLRPRSMTQRVAQLLHHAHKTGKVLDMNKRLTAGLTLKDDETIDPSAALATSGEFEGLTSWEGRKVVINMDYPYHALSEKQEIINMRQAEKLQRSVVNVRTYKGKKYRDGENSMQTSAPTNLPQGDIFWGLIMVAENEEENRRLMKVEDEATNNLRENERKTQIHEKWLDLDRQRKINSDIARAKKEEKARANYMKLFHSASDSSSIIGHSWATRPTIIFKNKAPGGQGNPANSLSLYGSPTVIVPNPTASPKGTLPLAIGAGAGFNLDITASLPTTSTIPTTKAPQKPGTAAFQTTSTSIPRSSLAHGDSSSPALFDDDNSIGSFSFHAAGSAVRTKKITSFTSTKNHFAQDPFERFSAHKVRELKDKEGFTMTSSRSEGSFSLPGRRPKLKDRLPIDTYLNATPPGSRSRSKGASRELSEVAKLRRREKHMVEEHAIHDHQGGQEVTMGLFKGVTVAGGGKRLSVMAPVVPKSEKQLETDHFKVAYAELMERDETSIERQSVFVEDVMDAMKNNSRFRGIFMGTVMWPVIKMKRWEEMETRLKERMDDPAIETIKFEGFLEFLRGWYVEFGFGPSDLRMSGEEKLVNGEWLSDGLRKATATYKVGDAVEARASGGPFWLPGQVCRAEEGGTYGVKYDLVSAWRTVHNLREEMARGGEVFSRRGSEGGGMKGEPLVLTKGADEDEDSLVGEEKKEVEGEGGEEEGGEEDEDKEDEEEGSLNSNFIVGEKKKELTLKKAKSLFSEEEVLKFIFDLLLDMKGSGDGEEEEKLSKADVMDALKRAVDMHERGETLEGAMGAGLGEIGKEKGGKEGLMMLMVNRCESLRKAVTEAAFGKLFSNADEDSSPMAVLDVEMILNEETGEMEEAEKDDEESYAPPDVIGKTAFVELFLHISDILRYNKTLTKAKI</sequence>
<evidence type="ECO:0000256" key="1">
    <source>
        <dbReference type="SAM" id="Coils"/>
    </source>
</evidence>
<dbReference type="Pfam" id="PF01852">
    <property type="entry name" value="START"/>
    <property type="match status" value="3"/>
</dbReference>
<dbReference type="GO" id="GO:0005737">
    <property type="term" value="C:cytoplasm"/>
    <property type="evidence" value="ECO:0007669"/>
    <property type="project" value="UniProtKB-ARBA"/>
</dbReference>
<feature type="domain" description="START" evidence="4">
    <location>
        <begin position="607"/>
        <end position="770"/>
    </location>
</feature>
<keyword evidence="3" id="KW-1133">Transmembrane helix</keyword>
<feature type="compositionally biased region" description="Polar residues" evidence="2">
    <location>
        <begin position="81"/>
        <end position="96"/>
    </location>
</feature>
<dbReference type="EMBL" id="BRYA01000402">
    <property type="protein sequence ID" value="GMI48483.1"/>
    <property type="molecule type" value="Genomic_DNA"/>
</dbReference>
<dbReference type="PANTHER" id="PTHR19308:SF14">
    <property type="entry name" value="START DOMAIN-CONTAINING PROTEIN"/>
    <property type="match status" value="1"/>
</dbReference>
<dbReference type="Gene3D" id="3.30.530.20">
    <property type="match status" value="3"/>
</dbReference>
<feature type="compositionally biased region" description="Acidic residues" evidence="2">
    <location>
        <begin position="2285"/>
        <end position="2305"/>
    </location>
</feature>
<feature type="transmembrane region" description="Helical" evidence="3">
    <location>
        <begin position="267"/>
        <end position="291"/>
    </location>
</feature>
<feature type="transmembrane region" description="Helical" evidence="3">
    <location>
        <begin position="303"/>
        <end position="320"/>
    </location>
</feature>
<dbReference type="Gene3D" id="2.30.30.140">
    <property type="match status" value="1"/>
</dbReference>
<dbReference type="InterPro" id="IPR023393">
    <property type="entry name" value="START-like_dom_sf"/>
</dbReference>
<feature type="region of interest" description="Disordered" evidence="2">
    <location>
        <begin position="2247"/>
        <end position="2310"/>
    </location>
</feature>
<dbReference type="SUPFAM" id="SSF55961">
    <property type="entry name" value="Bet v1-like"/>
    <property type="match status" value="3"/>
</dbReference>
<feature type="region of interest" description="Disordered" evidence="2">
    <location>
        <begin position="1985"/>
        <end position="2007"/>
    </location>
</feature>
<feature type="region of interest" description="Disordered" evidence="2">
    <location>
        <begin position="1154"/>
        <end position="1180"/>
    </location>
</feature>
<evidence type="ECO:0000259" key="4">
    <source>
        <dbReference type="PROSITE" id="PS50848"/>
    </source>
</evidence>
<accession>A0A9W7GQX7</accession>
<evidence type="ECO:0000313" key="6">
    <source>
        <dbReference type="Proteomes" id="UP001165065"/>
    </source>
</evidence>
<keyword evidence="1" id="KW-0175">Coiled coil</keyword>
<dbReference type="OrthoDB" id="196193at2759"/>
<dbReference type="InterPro" id="IPR002913">
    <property type="entry name" value="START_lipid-bd_dom"/>
</dbReference>
<feature type="region of interest" description="Disordered" evidence="2">
    <location>
        <begin position="1864"/>
        <end position="1899"/>
    </location>
</feature>
<feature type="compositionally biased region" description="Polar residues" evidence="2">
    <location>
        <begin position="1959"/>
        <end position="1968"/>
    </location>
</feature>
<protein>
    <recommendedName>
        <fullName evidence="4">START domain-containing protein</fullName>
    </recommendedName>
</protein>
<dbReference type="GO" id="GO:0008289">
    <property type="term" value="F:lipid binding"/>
    <property type="evidence" value="ECO:0007669"/>
    <property type="project" value="InterPro"/>
</dbReference>
<feature type="transmembrane region" description="Helical" evidence="3">
    <location>
        <begin position="211"/>
        <end position="230"/>
    </location>
</feature>
<dbReference type="InterPro" id="IPR051213">
    <property type="entry name" value="START_lipid_transfer"/>
</dbReference>
<feature type="compositionally biased region" description="Basic and acidic residues" evidence="2">
    <location>
        <begin position="1154"/>
        <end position="1171"/>
    </location>
</feature>
<feature type="transmembrane region" description="Helical" evidence="3">
    <location>
        <begin position="126"/>
        <end position="146"/>
    </location>
</feature>
<feature type="compositionally biased region" description="Low complexity" evidence="2">
    <location>
        <begin position="28"/>
        <end position="41"/>
    </location>
</feature>
<gene>
    <name evidence="5" type="ORF">TrCOL_g5882</name>
</gene>
<feature type="coiled-coil region" evidence="1">
    <location>
        <begin position="1720"/>
        <end position="1747"/>
    </location>
</feature>
<evidence type="ECO:0000313" key="5">
    <source>
        <dbReference type="EMBL" id="GMI48483.1"/>
    </source>
</evidence>
<keyword evidence="3" id="KW-0812">Transmembrane</keyword>
<name>A0A9W7GQX7_9STRA</name>
<feature type="compositionally biased region" description="Polar residues" evidence="2">
    <location>
        <begin position="1"/>
        <end position="27"/>
    </location>
</feature>
<dbReference type="PANTHER" id="PTHR19308">
    <property type="entry name" value="PHOSPHATIDYLCHOLINE TRANSFER PROTEIN"/>
    <property type="match status" value="1"/>
</dbReference>
<dbReference type="Proteomes" id="UP001165065">
    <property type="component" value="Unassembled WGS sequence"/>
</dbReference>
<reference evidence="6" key="1">
    <citation type="journal article" date="2023" name="Commun. Biol.">
        <title>Genome analysis of Parmales, the sister group of diatoms, reveals the evolutionary specialization of diatoms from phago-mixotrophs to photoautotrophs.</title>
        <authorList>
            <person name="Ban H."/>
            <person name="Sato S."/>
            <person name="Yoshikawa S."/>
            <person name="Yamada K."/>
            <person name="Nakamura Y."/>
            <person name="Ichinomiya M."/>
            <person name="Sato N."/>
            <person name="Blanc-Mathieu R."/>
            <person name="Endo H."/>
            <person name="Kuwata A."/>
            <person name="Ogata H."/>
        </authorList>
    </citation>
    <scope>NUCLEOTIDE SEQUENCE [LARGE SCALE GENOMIC DNA]</scope>
</reference>
<feature type="region of interest" description="Disordered" evidence="2">
    <location>
        <begin position="1"/>
        <end position="43"/>
    </location>
</feature>
<feature type="region of interest" description="Disordered" evidence="2">
    <location>
        <begin position="1957"/>
        <end position="1976"/>
    </location>
</feature>
<evidence type="ECO:0000256" key="3">
    <source>
        <dbReference type="SAM" id="Phobius"/>
    </source>
</evidence>